<dbReference type="PANTHER" id="PTHR21496">
    <property type="entry name" value="FERREDOXIN-RELATED"/>
    <property type="match status" value="1"/>
</dbReference>
<evidence type="ECO:0000313" key="9">
    <source>
        <dbReference type="Proteomes" id="UP000595894"/>
    </source>
</evidence>
<evidence type="ECO:0000256" key="1">
    <source>
        <dbReference type="ARBA" id="ARBA00022714"/>
    </source>
</evidence>
<evidence type="ECO:0000256" key="6">
    <source>
        <dbReference type="ARBA" id="ARBA00038001"/>
    </source>
</evidence>
<dbReference type="InterPro" id="IPR017941">
    <property type="entry name" value="Rieske_2Fe-2S"/>
</dbReference>
<evidence type="ECO:0000256" key="4">
    <source>
        <dbReference type="ARBA" id="ARBA00023014"/>
    </source>
</evidence>
<dbReference type="RefSeq" id="WP_202094379.1">
    <property type="nucleotide sequence ID" value="NZ_CP061035.1"/>
</dbReference>
<dbReference type="GO" id="GO:0046872">
    <property type="term" value="F:metal ion binding"/>
    <property type="evidence" value="ECO:0007669"/>
    <property type="project" value="UniProtKB-KW"/>
</dbReference>
<evidence type="ECO:0000256" key="5">
    <source>
        <dbReference type="ARBA" id="ARBA00034078"/>
    </source>
</evidence>
<protein>
    <submittedName>
        <fullName evidence="8">Rieske 2Fe-2S domain-containing protein</fullName>
    </submittedName>
</protein>
<accession>A0A974NVJ5</accession>
<keyword evidence="2" id="KW-0479">Metal-binding</keyword>
<dbReference type="AlphaFoldDB" id="A0A974NVJ5"/>
<comment type="cofactor">
    <cofactor evidence="5">
        <name>[2Fe-2S] cluster</name>
        <dbReference type="ChEBI" id="CHEBI:190135"/>
    </cofactor>
</comment>
<dbReference type="SUPFAM" id="SSF50022">
    <property type="entry name" value="ISP domain"/>
    <property type="match status" value="1"/>
</dbReference>
<dbReference type="KEGG" id="sari:H5J25_02335"/>
<comment type="similarity">
    <text evidence="6">Belongs to the bacterial ring-hydroxylating dioxygenase ferredoxin component family.</text>
</comment>
<dbReference type="EMBL" id="CP061035">
    <property type="protein sequence ID" value="QQV77660.1"/>
    <property type="molecule type" value="Genomic_DNA"/>
</dbReference>
<keyword evidence="9" id="KW-1185">Reference proteome</keyword>
<reference evidence="9" key="1">
    <citation type="submission" date="2020-09" db="EMBL/GenBank/DDBJ databases">
        <title>Sphingomonas sp., a new species isolated from pork steak.</title>
        <authorList>
            <person name="Heidler von Heilborn D."/>
        </authorList>
    </citation>
    <scope>NUCLEOTIDE SEQUENCE [LARGE SCALE GENOMIC DNA]</scope>
</reference>
<gene>
    <name evidence="8" type="ORF">H5J25_02335</name>
</gene>
<keyword evidence="4" id="KW-0411">Iron-sulfur</keyword>
<feature type="domain" description="Rieske" evidence="7">
    <location>
        <begin position="1"/>
        <end position="95"/>
    </location>
</feature>
<name>A0A974NVJ5_9SPHN</name>
<evidence type="ECO:0000256" key="3">
    <source>
        <dbReference type="ARBA" id="ARBA00023004"/>
    </source>
</evidence>
<evidence type="ECO:0000256" key="2">
    <source>
        <dbReference type="ARBA" id="ARBA00022723"/>
    </source>
</evidence>
<dbReference type="Gene3D" id="2.102.10.10">
    <property type="entry name" value="Rieske [2Fe-2S] iron-sulphur domain"/>
    <property type="match status" value="1"/>
</dbReference>
<keyword evidence="1" id="KW-0001">2Fe-2S</keyword>
<evidence type="ECO:0000259" key="7">
    <source>
        <dbReference type="PROSITE" id="PS51296"/>
    </source>
</evidence>
<dbReference type="PROSITE" id="PS51296">
    <property type="entry name" value="RIESKE"/>
    <property type="match status" value="1"/>
</dbReference>
<dbReference type="InterPro" id="IPR036922">
    <property type="entry name" value="Rieske_2Fe-2S_sf"/>
</dbReference>
<keyword evidence="3" id="KW-0408">Iron</keyword>
<dbReference type="Pfam" id="PF00355">
    <property type="entry name" value="Rieske"/>
    <property type="match status" value="1"/>
</dbReference>
<dbReference type="Proteomes" id="UP000595894">
    <property type="component" value="Chromosome"/>
</dbReference>
<proteinExistence type="inferred from homology"/>
<dbReference type="PANTHER" id="PTHR21496:SF0">
    <property type="entry name" value="RIESKE DOMAIN-CONTAINING PROTEIN"/>
    <property type="match status" value="1"/>
</dbReference>
<evidence type="ECO:0000313" key="8">
    <source>
        <dbReference type="EMBL" id="QQV77660.1"/>
    </source>
</evidence>
<organism evidence="8 9">
    <name type="scientific">Sphingomonas aliaeris</name>
    <dbReference type="NCBI Taxonomy" id="2759526"/>
    <lineage>
        <taxon>Bacteria</taxon>
        <taxon>Pseudomonadati</taxon>
        <taxon>Pseudomonadota</taxon>
        <taxon>Alphaproteobacteria</taxon>
        <taxon>Sphingomonadales</taxon>
        <taxon>Sphingomonadaceae</taxon>
        <taxon>Sphingomonas</taxon>
    </lineage>
</organism>
<dbReference type="GO" id="GO:0051537">
    <property type="term" value="F:2 iron, 2 sulfur cluster binding"/>
    <property type="evidence" value="ECO:0007669"/>
    <property type="project" value="UniProtKB-KW"/>
</dbReference>
<sequence length="98" mass="10658">MLPIPSIAVGRSAVVDVDGTQILLCRTAAGLHATRGTCPHQNKSLEGARVRGVLVMCPWHGAMFDLDTGTSRSPQLTDRPLRIYRCVEQDGEVMIDLD</sequence>